<dbReference type="GO" id="GO:0006412">
    <property type="term" value="P:translation"/>
    <property type="evidence" value="ECO:0007669"/>
    <property type="project" value="TreeGrafter"/>
</dbReference>
<dbReference type="Pfam" id="PF17674">
    <property type="entry name" value="HHH_9"/>
    <property type="match status" value="1"/>
</dbReference>
<accession>A0A1E7EY62</accession>
<evidence type="ECO:0000313" key="5">
    <source>
        <dbReference type="Proteomes" id="UP000095751"/>
    </source>
</evidence>
<evidence type="ECO:0000256" key="1">
    <source>
        <dbReference type="SAM" id="MobiDB-lite"/>
    </source>
</evidence>
<dbReference type="InterPro" id="IPR050437">
    <property type="entry name" value="Ribos_protein_bS1-like"/>
</dbReference>
<dbReference type="PANTHER" id="PTHR10724">
    <property type="entry name" value="30S RIBOSOMAL PROTEIN S1"/>
    <property type="match status" value="1"/>
</dbReference>
<name>A0A1E7EY62_9STRA</name>
<dbReference type="Pfam" id="PF12836">
    <property type="entry name" value="HHH_3"/>
    <property type="match status" value="1"/>
</dbReference>
<dbReference type="InterPro" id="IPR032639">
    <property type="entry name" value="Tex_YqgF"/>
</dbReference>
<feature type="compositionally biased region" description="Low complexity" evidence="1">
    <location>
        <begin position="391"/>
        <end position="423"/>
    </location>
</feature>
<dbReference type="SUPFAM" id="SSF50249">
    <property type="entry name" value="Nucleic acid-binding proteins"/>
    <property type="match status" value="1"/>
</dbReference>
<feature type="region of interest" description="Disordered" evidence="1">
    <location>
        <begin position="609"/>
        <end position="631"/>
    </location>
</feature>
<feature type="region of interest" description="Disordered" evidence="1">
    <location>
        <begin position="385"/>
        <end position="423"/>
    </location>
</feature>
<dbReference type="InterPro" id="IPR003029">
    <property type="entry name" value="S1_domain"/>
</dbReference>
<dbReference type="InterPro" id="IPR041692">
    <property type="entry name" value="HHH_9"/>
</dbReference>
<dbReference type="InterPro" id="IPR037027">
    <property type="entry name" value="YqgF/RNaseH-like_dom_sf"/>
</dbReference>
<dbReference type="Gene3D" id="2.40.50.140">
    <property type="entry name" value="Nucleic acid-binding proteins"/>
    <property type="match status" value="1"/>
</dbReference>
<dbReference type="Gene3D" id="3.30.420.140">
    <property type="entry name" value="YqgF/RNase H-like domain"/>
    <property type="match status" value="1"/>
</dbReference>
<feature type="compositionally biased region" description="Low complexity" evidence="1">
    <location>
        <begin position="1033"/>
        <end position="1059"/>
    </location>
</feature>
<dbReference type="InterPro" id="IPR023323">
    <property type="entry name" value="Tex-like_dom_sf"/>
</dbReference>
<evidence type="ECO:0000259" key="3">
    <source>
        <dbReference type="PROSITE" id="PS50126"/>
    </source>
</evidence>
<dbReference type="GO" id="GO:0003729">
    <property type="term" value="F:mRNA binding"/>
    <property type="evidence" value="ECO:0007669"/>
    <property type="project" value="TreeGrafter"/>
</dbReference>
<feature type="region of interest" description="Disordered" evidence="1">
    <location>
        <begin position="1025"/>
        <end position="1082"/>
    </location>
</feature>
<feature type="signal peptide" evidence="2">
    <location>
        <begin position="1"/>
        <end position="20"/>
    </location>
</feature>
<dbReference type="Gene3D" id="1.10.3500.10">
    <property type="entry name" value="Tex N-terminal region-like"/>
    <property type="match status" value="1"/>
</dbReference>
<feature type="compositionally biased region" description="Low complexity" evidence="1">
    <location>
        <begin position="896"/>
        <end position="920"/>
    </location>
</feature>
<keyword evidence="2" id="KW-0732">Signal</keyword>
<dbReference type="PANTHER" id="PTHR10724:SF10">
    <property type="entry name" value="S1 RNA-BINDING DOMAIN-CONTAINING PROTEIN 1"/>
    <property type="match status" value="1"/>
</dbReference>
<dbReference type="InParanoid" id="A0A1E7EY62"/>
<dbReference type="GO" id="GO:0006139">
    <property type="term" value="P:nucleobase-containing compound metabolic process"/>
    <property type="evidence" value="ECO:0007669"/>
    <property type="project" value="InterPro"/>
</dbReference>
<dbReference type="Gene3D" id="1.10.150.310">
    <property type="entry name" value="Tex RuvX-like domain-like"/>
    <property type="match status" value="1"/>
</dbReference>
<dbReference type="KEGG" id="fcy:FRACYDRAFT_246776"/>
<dbReference type="SUPFAM" id="SSF47781">
    <property type="entry name" value="RuvA domain 2-like"/>
    <property type="match status" value="1"/>
</dbReference>
<dbReference type="Proteomes" id="UP000095751">
    <property type="component" value="Unassembled WGS sequence"/>
</dbReference>
<feature type="region of interest" description="Disordered" evidence="1">
    <location>
        <begin position="891"/>
        <end position="931"/>
    </location>
</feature>
<evidence type="ECO:0000256" key="2">
    <source>
        <dbReference type="SAM" id="SignalP"/>
    </source>
</evidence>
<organism evidence="4 5">
    <name type="scientific">Fragilariopsis cylindrus CCMP1102</name>
    <dbReference type="NCBI Taxonomy" id="635003"/>
    <lineage>
        <taxon>Eukaryota</taxon>
        <taxon>Sar</taxon>
        <taxon>Stramenopiles</taxon>
        <taxon>Ochrophyta</taxon>
        <taxon>Bacillariophyta</taxon>
        <taxon>Bacillariophyceae</taxon>
        <taxon>Bacillariophycidae</taxon>
        <taxon>Bacillariales</taxon>
        <taxon>Bacillariaceae</taxon>
        <taxon>Fragilariopsis</taxon>
    </lineage>
</organism>
<gene>
    <name evidence="4" type="ORF">FRACYDRAFT_246776</name>
</gene>
<sequence length="1082" mass="118385">MKRWYCALMSFLFRCSISSSTTNNQFVSGIIATRSTTTISSSRAAAAALTTQRHITTRATTSAFLSLRPYRASSAETATSFRSVSSSSYNYNSSRARTAAAVVVKTTQHKQQRSISTSLKSVSTPTAASSTTIIASTEGAAITATIKPTTIIMAEPKLLARVWTPKLLKLDNDKKNENNNLDRSDIESAVRHTLSLFLTGEKGGGEEEITVPFVCRYRTDIVYPLTTKQVHSLKSMVNKYNSLKSMRIKLLPHFLSSSTATATTATTTTTTATRNIILTSISKSELDDIYTPFKPVSKGSIIERIQKEYPELIQAIDAVWNNSDNNANANVNINKWFQLGGGTPREVIVQVLGTKIASEPHITWLALEELRKYCRIQTTTVIEKEKKTTAKSKSSSSSATASTKKSISSNNKTSNSNNNASNNKYSETYGDFSGHVSYLKDYQVLAIRRGVKEKALKMTYNIDSDKMEKYLFYCIRKSSSSGSGSDSGSGSSIVPASLLRYDSGGLIKDAIHDAWIRLLKRRTTTRLWNEKCIDAQDRACYVFEQNLKRALLQPPYSYKGIPFQPILALDPGFAAGIKCSLLDSDGNVIKLDTVQFVGNQARKEKGINKNETTHDIGIDTTSSSSSSSLKNDDDDTTIIVALGNGHGSMDCRLLIQEASKQCNIPIDIQLVNEAGASVWSVPPGSLGIGMYQHDLTKKELDEKLDLTCVDAVATVGVDLNTCSLEILKKVPGLSGSNTLVQKIINARPFKRRIDLISSSSKKQKISGLGPKTFENCAGFVRVYGGPEVLDTTNVHPESYELARWLLQQQQFSFWLKVLEQDHRGDINTNNPDTTDMMQQILQNLPPRDEWDVEWKDTITEAAKIYKVSSERILTVLEQLVDSISREDPRLKLLDDSNSNKNSVSESSSSALSSSTGSIESCKPLPPELSNMDQLSNAINKNKEGSNDAPVPIRGIIGTVRNVADFGAFIDIGNENNALLHASKMGALNPSSLLIGQQIGIDILSATSSGNNNRISLGLHGCNYQPSLPRSQVRGSSSSTSSSSGKNKSISNSTKKNTTTSKKRSISTNATTSTERRTKQKRK</sequence>
<reference evidence="4 5" key="1">
    <citation type="submission" date="2016-09" db="EMBL/GenBank/DDBJ databases">
        <title>Extensive genetic diversity and differential bi-allelic expression allows diatom success in the polar Southern Ocean.</title>
        <authorList>
            <consortium name="DOE Joint Genome Institute"/>
            <person name="Mock T."/>
            <person name="Otillar R.P."/>
            <person name="Strauss J."/>
            <person name="Dupont C."/>
            <person name="Frickenhaus S."/>
            <person name="Maumus F."/>
            <person name="Mcmullan M."/>
            <person name="Sanges R."/>
            <person name="Schmutz J."/>
            <person name="Toseland A."/>
            <person name="Valas R."/>
            <person name="Veluchamy A."/>
            <person name="Ward B.J."/>
            <person name="Allen A."/>
            <person name="Barry K."/>
            <person name="Falciatore A."/>
            <person name="Ferrante M."/>
            <person name="Fortunato A.E."/>
            <person name="Gloeckner G."/>
            <person name="Gruber A."/>
            <person name="Hipkin R."/>
            <person name="Janech M."/>
            <person name="Kroth P."/>
            <person name="Leese F."/>
            <person name="Lindquist E."/>
            <person name="Lyon B.R."/>
            <person name="Martin J."/>
            <person name="Mayer C."/>
            <person name="Parker M."/>
            <person name="Quesneville H."/>
            <person name="Raymond J."/>
            <person name="Uhlig C."/>
            <person name="Valentin K.U."/>
            <person name="Worden A.Z."/>
            <person name="Armbrust E.V."/>
            <person name="Bowler C."/>
            <person name="Green B."/>
            <person name="Moulton V."/>
            <person name="Van Oosterhout C."/>
            <person name="Grigoriev I."/>
        </authorList>
    </citation>
    <scope>NUCLEOTIDE SEQUENCE [LARGE SCALE GENOMIC DNA]</scope>
    <source>
        <strain evidence="4 5">CCMP1102</strain>
    </source>
</reference>
<dbReference type="AlphaFoldDB" id="A0A1E7EY62"/>
<keyword evidence="5" id="KW-1185">Reference proteome</keyword>
<dbReference type="OrthoDB" id="995477at2759"/>
<dbReference type="SUPFAM" id="SSF158832">
    <property type="entry name" value="Tex N-terminal region-like"/>
    <property type="match status" value="1"/>
</dbReference>
<dbReference type="PROSITE" id="PS50126">
    <property type="entry name" value="S1"/>
    <property type="match status" value="1"/>
</dbReference>
<dbReference type="GO" id="GO:0003735">
    <property type="term" value="F:structural constituent of ribosome"/>
    <property type="evidence" value="ECO:0007669"/>
    <property type="project" value="TreeGrafter"/>
</dbReference>
<protein>
    <recommendedName>
        <fullName evidence="3">S1 motif domain-containing protein</fullName>
    </recommendedName>
</protein>
<feature type="compositionally biased region" description="Low complexity" evidence="1">
    <location>
        <begin position="618"/>
        <end position="629"/>
    </location>
</feature>
<feature type="chain" id="PRO_5009192379" description="S1 motif domain-containing protein" evidence="2">
    <location>
        <begin position="21"/>
        <end position="1082"/>
    </location>
</feature>
<dbReference type="Pfam" id="PF16921">
    <property type="entry name" value="Tex_YqgF"/>
    <property type="match status" value="1"/>
</dbReference>
<dbReference type="InterPro" id="IPR010994">
    <property type="entry name" value="RuvA_2-like"/>
</dbReference>
<evidence type="ECO:0000313" key="4">
    <source>
        <dbReference type="EMBL" id="OEU10901.1"/>
    </source>
</evidence>
<dbReference type="InterPro" id="IPR012340">
    <property type="entry name" value="NA-bd_OB-fold"/>
</dbReference>
<dbReference type="Gene3D" id="1.10.10.650">
    <property type="entry name" value="RuvA domain 2-like"/>
    <property type="match status" value="1"/>
</dbReference>
<dbReference type="InterPro" id="IPR023319">
    <property type="entry name" value="Tex-like_HTH_dom_sf"/>
</dbReference>
<feature type="domain" description="S1 motif" evidence="3">
    <location>
        <begin position="949"/>
        <end position="1019"/>
    </location>
</feature>
<proteinExistence type="predicted"/>
<dbReference type="EMBL" id="KV784370">
    <property type="protein sequence ID" value="OEU10901.1"/>
    <property type="molecule type" value="Genomic_DNA"/>
</dbReference>